<proteinExistence type="predicted"/>
<evidence type="ECO:0000313" key="2">
    <source>
        <dbReference type="Proteomes" id="UP001153269"/>
    </source>
</evidence>
<comment type="caution">
    <text evidence="1">The sequence shown here is derived from an EMBL/GenBank/DDBJ whole genome shotgun (WGS) entry which is preliminary data.</text>
</comment>
<dbReference type="Proteomes" id="UP001153269">
    <property type="component" value="Unassembled WGS sequence"/>
</dbReference>
<keyword evidence="2" id="KW-1185">Reference proteome</keyword>
<name>A0A9N7VFG6_PLEPL</name>
<evidence type="ECO:0000313" key="1">
    <source>
        <dbReference type="EMBL" id="CAB1447508.1"/>
    </source>
</evidence>
<dbReference type="AlphaFoldDB" id="A0A9N7VFG6"/>
<accession>A0A9N7VFG6</accession>
<dbReference type="EMBL" id="CADEAL010003948">
    <property type="protein sequence ID" value="CAB1447508.1"/>
    <property type="molecule type" value="Genomic_DNA"/>
</dbReference>
<protein>
    <submittedName>
        <fullName evidence="1">Uncharacterized protein</fullName>
    </submittedName>
</protein>
<sequence length="183" mass="20362">MENVSGVFWLMKPPAPSRRHTILPADIRFTGTLRPADSGSRTPSLPHTEYTALIISGGKAIQVRVRKLEGGKNGRSGEMHRNDTLPYLTALNSDTAENMRRGINNIFTVAAHASEQNHAQFSEEVIYFTYSPYGRVNTSQAKYKTATAFNLESVRNNSSVIISVIWCRAAKWSRLILKPVADI</sequence>
<organism evidence="1 2">
    <name type="scientific">Pleuronectes platessa</name>
    <name type="common">European plaice</name>
    <dbReference type="NCBI Taxonomy" id="8262"/>
    <lineage>
        <taxon>Eukaryota</taxon>
        <taxon>Metazoa</taxon>
        <taxon>Chordata</taxon>
        <taxon>Craniata</taxon>
        <taxon>Vertebrata</taxon>
        <taxon>Euteleostomi</taxon>
        <taxon>Actinopterygii</taxon>
        <taxon>Neopterygii</taxon>
        <taxon>Teleostei</taxon>
        <taxon>Neoteleostei</taxon>
        <taxon>Acanthomorphata</taxon>
        <taxon>Carangaria</taxon>
        <taxon>Pleuronectiformes</taxon>
        <taxon>Pleuronectoidei</taxon>
        <taxon>Pleuronectidae</taxon>
        <taxon>Pleuronectes</taxon>
    </lineage>
</organism>
<reference evidence="1" key="1">
    <citation type="submission" date="2020-03" db="EMBL/GenBank/DDBJ databases">
        <authorList>
            <person name="Weist P."/>
        </authorList>
    </citation>
    <scope>NUCLEOTIDE SEQUENCE</scope>
</reference>
<gene>
    <name evidence="1" type="ORF">PLEPLA_LOCUS35196</name>
</gene>